<protein>
    <submittedName>
        <fullName evidence="1">Uncharacterized protein</fullName>
    </submittedName>
</protein>
<dbReference type="RefSeq" id="WP_179237566.1">
    <property type="nucleotide sequence ID" value="NZ_JACBNQ010000005.1"/>
</dbReference>
<reference evidence="1" key="1">
    <citation type="submission" date="2020-07" db="EMBL/GenBank/DDBJ databases">
        <title>Genomic analysis of a strain of Sedimentibacter Hydroxybenzoicus DSM7310.</title>
        <authorList>
            <person name="Ma S."/>
        </authorList>
    </citation>
    <scope>NUCLEOTIDE SEQUENCE</scope>
    <source>
        <strain evidence="1">DSM 7310</strain>
    </source>
</reference>
<dbReference type="EMBL" id="JACBNQ010000005">
    <property type="protein sequence ID" value="NYB73873.1"/>
    <property type="molecule type" value="Genomic_DNA"/>
</dbReference>
<evidence type="ECO:0000313" key="2">
    <source>
        <dbReference type="Proteomes" id="UP000611629"/>
    </source>
</evidence>
<keyword evidence="2" id="KW-1185">Reference proteome</keyword>
<accession>A0A974BIT8</accession>
<comment type="caution">
    <text evidence="1">The sequence shown here is derived from an EMBL/GenBank/DDBJ whole genome shotgun (WGS) entry which is preliminary data.</text>
</comment>
<organism evidence="1 2">
    <name type="scientific">Sedimentibacter hydroxybenzoicus DSM 7310</name>
    <dbReference type="NCBI Taxonomy" id="1123245"/>
    <lineage>
        <taxon>Bacteria</taxon>
        <taxon>Bacillati</taxon>
        <taxon>Bacillota</taxon>
        <taxon>Tissierellia</taxon>
        <taxon>Sedimentibacter</taxon>
    </lineage>
</organism>
<dbReference type="Proteomes" id="UP000611629">
    <property type="component" value="Unassembled WGS sequence"/>
</dbReference>
<gene>
    <name evidence="1" type="ORF">HZF24_06935</name>
</gene>
<dbReference type="AlphaFoldDB" id="A0A974BIT8"/>
<evidence type="ECO:0000313" key="1">
    <source>
        <dbReference type="EMBL" id="NYB73873.1"/>
    </source>
</evidence>
<sequence>MQGKLIDKNCNVCGKQLNTWDAKCSKALAYKNLVCEKCIAKEYGITTDELRDKLENFFGVRPCMGI</sequence>
<name>A0A974BIT8_SEDHY</name>
<proteinExistence type="predicted"/>